<dbReference type="KEGG" id="bcom:BAUCODRAFT_461110"/>
<reference evidence="2 3" key="1">
    <citation type="journal article" date="2012" name="PLoS Pathog.">
        <title>Diverse lifestyles and strategies of plant pathogenesis encoded in the genomes of eighteen Dothideomycetes fungi.</title>
        <authorList>
            <person name="Ohm R.A."/>
            <person name="Feau N."/>
            <person name="Henrissat B."/>
            <person name="Schoch C.L."/>
            <person name="Horwitz B.A."/>
            <person name="Barry K.W."/>
            <person name="Condon B.J."/>
            <person name="Copeland A.C."/>
            <person name="Dhillon B."/>
            <person name="Glaser F."/>
            <person name="Hesse C.N."/>
            <person name="Kosti I."/>
            <person name="LaButti K."/>
            <person name="Lindquist E.A."/>
            <person name="Lucas S."/>
            <person name="Salamov A.A."/>
            <person name="Bradshaw R.E."/>
            <person name="Ciuffetti L."/>
            <person name="Hamelin R.C."/>
            <person name="Kema G.H.J."/>
            <person name="Lawrence C."/>
            <person name="Scott J.A."/>
            <person name="Spatafora J.W."/>
            <person name="Turgeon B.G."/>
            <person name="de Wit P.J.G.M."/>
            <person name="Zhong S."/>
            <person name="Goodwin S.B."/>
            <person name="Grigoriev I.V."/>
        </authorList>
    </citation>
    <scope>NUCLEOTIDE SEQUENCE [LARGE SCALE GENOMIC DNA]</scope>
    <source>
        <strain evidence="2 3">UAMH 10762</strain>
    </source>
</reference>
<sequence length="307" mass="34060">MVSVREVVSANAALKSSHEQLTAVFTGATKGIGLATLQAFAKHVPKPTAIIVGRSQKSFEHDLQKLKSINPNGTFIFIEGDVSSMKKIDTLTPIIKTHLNGAKIDLLYMSQGYLPVYGRQENAEGLDNGNAVRYYGRVRLAQNLLPLMSKTGRMISIMAGTQEGKLIEHDLELKQNFAFVQALTQAATMQTLSWDYLAAQNPEMGFVHVYPGVVNTGLLGRSATGLLSWFITWFVEPVVSLFILQPKDVGERMLYYGTTAEFGKGSWALDDKGVPQETAQLKEYRQTGWAEKVWEHTQKTFEEALSR</sequence>
<dbReference type="HOGENOM" id="CLU_044999_0_0_1"/>
<dbReference type="Proteomes" id="UP000011761">
    <property type="component" value="Unassembled WGS sequence"/>
</dbReference>
<proteinExistence type="predicted"/>
<dbReference type="InterPro" id="IPR002347">
    <property type="entry name" value="SDR_fam"/>
</dbReference>
<organism evidence="2 3">
    <name type="scientific">Baudoinia panamericana (strain UAMH 10762)</name>
    <name type="common">Angels' share fungus</name>
    <name type="synonym">Baudoinia compniacensis (strain UAMH 10762)</name>
    <dbReference type="NCBI Taxonomy" id="717646"/>
    <lineage>
        <taxon>Eukaryota</taxon>
        <taxon>Fungi</taxon>
        <taxon>Dikarya</taxon>
        <taxon>Ascomycota</taxon>
        <taxon>Pezizomycotina</taxon>
        <taxon>Dothideomycetes</taxon>
        <taxon>Dothideomycetidae</taxon>
        <taxon>Mycosphaerellales</taxon>
        <taxon>Teratosphaeriaceae</taxon>
        <taxon>Baudoinia</taxon>
    </lineage>
</organism>
<dbReference type="EMBL" id="KB445554">
    <property type="protein sequence ID" value="EMC97677.1"/>
    <property type="molecule type" value="Genomic_DNA"/>
</dbReference>
<dbReference type="InterPro" id="IPR052228">
    <property type="entry name" value="Sec_Metab_Biosynth_Oxidored"/>
</dbReference>
<accession>M2LT35</accession>
<evidence type="ECO:0000313" key="2">
    <source>
        <dbReference type="EMBL" id="EMC97677.1"/>
    </source>
</evidence>
<keyword evidence="3" id="KW-1185">Reference proteome</keyword>
<dbReference type="eggNOG" id="ENOG502SJ0Z">
    <property type="taxonomic scope" value="Eukaryota"/>
</dbReference>
<dbReference type="InterPro" id="IPR036291">
    <property type="entry name" value="NAD(P)-bd_dom_sf"/>
</dbReference>
<protein>
    <recommendedName>
        <fullName evidence="4">Ketoreductase (KR) domain-containing protein</fullName>
    </recommendedName>
</protein>
<dbReference type="Pfam" id="PF00106">
    <property type="entry name" value="adh_short"/>
    <property type="match status" value="1"/>
</dbReference>
<evidence type="ECO:0000313" key="3">
    <source>
        <dbReference type="Proteomes" id="UP000011761"/>
    </source>
</evidence>
<dbReference type="GO" id="GO:0016491">
    <property type="term" value="F:oxidoreductase activity"/>
    <property type="evidence" value="ECO:0007669"/>
    <property type="project" value="UniProtKB-KW"/>
</dbReference>
<dbReference type="PANTHER" id="PTHR47534">
    <property type="entry name" value="YALI0E05731P"/>
    <property type="match status" value="1"/>
</dbReference>
<dbReference type="PANTHER" id="PTHR47534:SF3">
    <property type="entry name" value="ALCOHOL DEHYDROGENASE-LIKE C-TERMINAL DOMAIN-CONTAINING PROTEIN"/>
    <property type="match status" value="1"/>
</dbReference>
<dbReference type="Gene3D" id="3.40.50.720">
    <property type="entry name" value="NAD(P)-binding Rossmann-like Domain"/>
    <property type="match status" value="1"/>
</dbReference>
<dbReference type="RefSeq" id="XP_007675937.1">
    <property type="nucleotide sequence ID" value="XM_007677747.1"/>
</dbReference>
<gene>
    <name evidence="2" type="ORF">BAUCODRAFT_461110</name>
</gene>
<name>M2LT35_BAUPA</name>
<dbReference type="OMA" id="SFIHKYP"/>
<dbReference type="OrthoDB" id="2898509at2759"/>
<evidence type="ECO:0000256" key="1">
    <source>
        <dbReference type="ARBA" id="ARBA00023002"/>
    </source>
</evidence>
<dbReference type="AlphaFoldDB" id="M2LT35"/>
<dbReference type="GeneID" id="19114553"/>
<keyword evidence="1" id="KW-0560">Oxidoreductase</keyword>
<dbReference type="SUPFAM" id="SSF51735">
    <property type="entry name" value="NAD(P)-binding Rossmann-fold domains"/>
    <property type="match status" value="1"/>
</dbReference>
<evidence type="ECO:0008006" key="4">
    <source>
        <dbReference type="Google" id="ProtNLM"/>
    </source>
</evidence>